<evidence type="ECO:0000313" key="3">
    <source>
        <dbReference type="EnsemblMetazoa" id="CapteP197141"/>
    </source>
</evidence>
<dbReference type="EMBL" id="KB306977">
    <property type="protein sequence ID" value="ELT99322.1"/>
    <property type="molecule type" value="Genomic_DNA"/>
</dbReference>
<reference evidence="4" key="1">
    <citation type="submission" date="2012-12" db="EMBL/GenBank/DDBJ databases">
        <authorList>
            <person name="Hellsten U."/>
            <person name="Grimwood J."/>
            <person name="Chapman J.A."/>
            <person name="Shapiro H."/>
            <person name="Aerts A."/>
            <person name="Otillar R.P."/>
            <person name="Terry A.Y."/>
            <person name="Boore J.L."/>
            <person name="Simakov O."/>
            <person name="Marletaz F."/>
            <person name="Cho S.-J."/>
            <person name="Edsinger-Gonzales E."/>
            <person name="Havlak P."/>
            <person name="Kuo D.-H."/>
            <person name="Larsson T."/>
            <person name="Lv J."/>
            <person name="Arendt D."/>
            <person name="Savage R."/>
            <person name="Osoegawa K."/>
            <person name="de Jong P."/>
            <person name="Lindberg D.R."/>
            <person name="Seaver E.C."/>
            <person name="Weisblat D.A."/>
            <person name="Putnam N.H."/>
            <person name="Grigoriev I.V."/>
            <person name="Rokhsar D.S."/>
        </authorList>
    </citation>
    <scope>NUCLEOTIDE SEQUENCE</scope>
    <source>
        <strain evidence="4">I ESC-2004</strain>
    </source>
</reference>
<dbReference type="AlphaFoldDB" id="R7U0H0"/>
<keyword evidence="1" id="KW-0472">Membrane</keyword>
<keyword evidence="4" id="KW-1185">Reference proteome</keyword>
<protein>
    <submittedName>
        <fullName evidence="2 3">Uncharacterized protein</fullName>
    </submittedName>
</protein>
<name>R7U0H0_CAPTE</name>
<reference evidence="2 4" key="2">
    <citation type="journal article" date="2013" name="Nature">
        <title>Insights into bilaterian evolution from three spiralian genomes.</title>
        <authorList>
            <person name="Simakov O."/>
            <person name="Marletaz F."/>
            <person name="Cho S.J."/>
            <person name="Edsinger-Gonzales E."/>
            <person name="Havlak P."/>
            <person name="Hellsten U."/>
            <person name="Kuo D.H."/>
            <person name="Larsson T."/>
            <person name="Lv J."/>
            <person name="Arendt D."/>
            <person name="Savage R."/>
            <person name="Osoegawa K."/>
            <person name="de Jong P."/>
            <person name="Grimwood J."/>
            <person name="Chapman J.A."/>
            <person name="Shapiro H."/>
            <person name="Aerts A."/>
            <person name="Otillar R.P."/>
            <person name="Terry A.Y."/>
            <person name="Boore J.L."/>
            <person name="Grigoriev I.V."/>
            <person name="Lindberg D.R."/>
            <person name="Seaver E.C."/>
            <person name="Weisblat D.A."/>
            <person name="Putnam N.H."/>
            <person name="Rokhsar D.S."/>
        </authorList>
    </citation>
    <scope>NUCLEOTIDE SEQUENCE</scope>
    <source>
        <strain evidence="2 4">I ESC-2004</strain>
    </source>
</reference>
<evidence type="ECO:0000313" key="2">
    <source>
        <dbReference type="EMBL" id="ELT99322.1"/>
    </source>
</evidence>
<gene>
    <name evidence="2" type="ORF">CAPTEDRAFT_197141</name>
</gene>
<keyword evidence="1" id="KW-0812">Transmembrane</keyword>
<proteinExistence type="predicted"/>
<dbReference type="EMBL" id="AMQN01010076">
    <property type="status" value="NOT_ANNOTATED_CDS"/>
    <property type="molecule type" value="Genomic_DNA"/>
</dbReference>
<organism evidence="2">
    <name type="scientific">Capitella teleta</name>
    <name type="common">Polychaete worm</name>
    <dbReference type="NCBI Taxonomy" id="283909"/>
    <lineage>
        <taxon>Eukaryota</taxon>
        <taxon>Metazoa</taxon>
        <taxon>Spiralia</taxon>
        <taxon>Lophotrochozoa</taxon>
        <taxon>Annelida</taxon>
        <taxon>Polychaeta</taxon>
        <taxon>Sedentaria</taxon>
        <taxon>Scolecida</taxon>
        <taxon>Capitellidae</taxon>
        <taxon>Capitella</taxon>
    </lineage>
</organism>
<feature type="transmembrane region" description="Helical" evidence="1">
    <location>
        <begin position="137"/>
        <end position="155"/>
    </location>
</feature>
<evidence type="ECO:0000313" key="4">
    <source>
        <dbReference type="Proteomes" id="UP000014760"/>
    </source>
</evidence>
<dbReference type="HOGENOM" id="CLU_1050696_0_0_1"/>
<dbReference type="Proteomes" id="UP000014760">
    <property type="component" value="Unassembled WGS sequence"/>
</dbReference>
<sequence>MISLLFNFLPPISQNNSLLHARLLVACIITALSHRFPAERSRRERDGHDYTFVLLTISFNIMWGKFQHEVMVLVGGRSSNISQRYVNRIMLLPCDDVIALDQNARCAPESFSVEAQAGNTNRHVGCLTYVDSKGQHLTIILMIVASILVMACCVIRKEKRNSYTPNVELETIGISIQQIALGMFYLDINHYTTLVRPKQHKHILRVYIEFNEDIAIGDHNAIPKHAANDLHFYHPCMEHKFITFVVGLLTFAGSYNHIWHDCSKT</sequence>
<accession>R7U0H0</accession>
<dbReference type="EnsemblMetazoa" id="CapteT197141">
    <property type="protein sequence ID" value="CapteP197141"/>
    <property type="gene ID" value="CapteG197141"/>
</dbReference>
<evidence type="ECO:0000256" key="1">
    <source>
        <dbReference type="SAM" id="Phobius"/>
    </source>
</evidence>
<keyword evidence="1" id="KW-1133">Transmembrane helix</keyword>
<reference evidence="3" key="3">
    <citation type="submission" date="2015-06" db="UniProtKB">
        <authorList>
            <consortium name="EnsemblMetazoa"/>
        </authorList>
    </citation>
    <scope>IDENTIFICATION</scope>
</reference>